<name>A0A428YC06_KIBAR</name>
<dbReference type="Proteomes" id="UP000287547">
    <property type="component" value="Unassembled WGS sequence"/>
</dbReference>
<dbReference type="AlphaFoldDB" id="A0A428YC06"/>
<proteinExistence type="predicted"/>
<comment type="caution">
    <text evidence="1">The sequence shown here is derived from an EMBL/GenBank/DDBJ whole genome shotgun (WGS) entry which is preliminary data.</text>
</comment>
<evidence type="ECO:0000313" key="2">
    <source>
        <dbReference type="Proteomes" id="UP000287547"/>
    </source>
</evidence>
<reference evidence="1 2" key="1">
    <citation type="submission" date="2018-05" db="EMBL/GenBank/DDBJ databases">
        <title>Evolution of GPA BGCs.</title>
        <authorList>
            <person name="Waglechner N."/>
            <person name="Wright G.D."/>
        </authorList>
    </citation>
    <scope>NUCLEOTIDE SEQUENCE [LARGE SCALE GENOMIC DNA]</scope>
    <source>
        <strain evidence="1 2">A82846</strain>
    </source>
</reference>
<dbReference type="OrthoDB" id="3373298at2"/>
<accession>A0A428YC06</accession>
<protein>
    <submittedName>
        <fullName evidence="1">Uncharacterized protein</fullName>
    </submittedName>
</protein>
<dbReference type="EMBL" id="QHKI01000088">
    <property type="protein sequence ID" value="RSM65153.1"/>
    <property type="molecule type" value="Genomic_DNA"/>
</dbReference>
<gene>
    <name evidence="1" type="ORF">DMH04_49785</name>
</gene>
<evidence type="ECO:0000313" key="1">
    <source>
        <dbReference type="EMBL" id="RSM65153.1"/>
    </source>
</evidence>
<dbReference type="RefSeq" id="WP_125728467.1">
    <property type="nucleotide sequence ID" value="NZ_QHKI01000088.1"/>
</dbReference>
<sequence length="401" mass="42825">MDMTSWLLRRMAVRPFVVAVPGATAARLAVERCFRERGWREASNPVEANMLVVAGDVDVDQVWEQMPLPKTKVELRSEGEVVAALDAGVAELRDRHRQHDAGRRLSGHDMVGHRLEAAGSGVAGHEVAGHGAAGEDIGGHDMAGHRHGAAGSGVAGHEVAGHGAAGEDIGGHDMAGHRLEVAGSGVAGHEVAGHGTAAHDMGGHSMHSHHGHDMGEMVLPGGIPMASRTEDRDGLALDYLHVFLGPVLSDWPPGLVVKAIMQGDILHEVEVDVIGKPGGYWTEDRMPARRLDSCGRLLAVAGWDTAAAKARQFRDQVLAGLELGTDFHRWARRVKRSRVLKWSLAGVGEWRGLDAWGRLNGWLDQVDVDQDVAALSELLDGSELATARLIVASIDPDTDHD</sequence>
<organism evidence="1 2">
    <name type="scientific">Kibdelosporangium aridum</name>
    <dbReference type="NCBI Taxonomy" id="2030"/>
    <lineage>
        <taxon>Bacteria</taxon>
        <taxon>Bacillati</taxon>
        <taxon>Actinomycetota</taxon>
        <taxon>Actinomycetes</taxon>
        <taxon>Pseudonocardiales</taxon>
        <taxon>Pseudonocardiaceae</taxon>
        <taxon>Kibdelosporangium</taxon>
    </lineage>
</organism>